<organism evidence="1 2">
    <name type="scientific">Limimaricola pyoseonensis</name>
    <dbReference type="NCBI Taxonomy" id="521013"/>
    <lineage>
        <taxon>Bacteria</taxon>
        <taxon>Pseudomonadati</taxon>
        <taxon>Pseudomonadota</taxon>
        <taxon>Alphaproteobacteria</taxon>
        <taxon>Rhodobacterales</taxon>
        <taxon>Paracoccaceae</taxon>
        <taxon>Limimaricola</taxon>
    </lineage>
</organism>
<evidence type="ECO:0000313" key="2">
    <source>
        <dbReference type="Proteomes" id="UP000198922"/>
    </source>
</evidence>
<dbReference type="OrthoDB" id="7644395at2"/>
<dbReference type="InterPro" id="IPR053745">
    <property type="entry name" value="Viral_Tail_Comp_sf"/>
</dbReference>
<reference evidence="2" key="1">
    <citation type="submission" date="2016-10" db="EMBL/GenBank/DDBJ databases">
        <authorList>
            <person name="Varghese N."/>
            <person name="Submissions S."/>
        </authorList>
    </citation>
    <scope>NUCLEOTIDE SEQUENCE [LARGE SCALE GENOMIC DNA]</scope>
    <source>
        <strain evidence="2">DSM 21424</strain>
    </source>
</reference>
<dbReference type="STRING" id="521013.SAMN04488567_1143"/>
<keyword evidence="2" id="KW-1185">Reference proteome</keyword>
<dbReference type="EMBL" id="FNAT01000001">
    <property type="protein sequence ID" value="SDE19295.1"/>
    <property type="molecule type" value="Genomic_DNA"/>
</dbReference>
<evidence type="ECO:0000313" key="1">
    <source>
        <dbReference type="EMBL" id="SDE19295.1"/>
    </source>
</evidence>
<dbReference type="Pfam" id="PF11367">
    <property type="entry name" value="Tail_completion_gp17"/>
    <property type="match status" value="1"/>
</dbReference>
<name>A0A1G7AZ54_9RHOB</name>
<dbReference type="InterPro" id="IPR021508">
    <property type="entry name" value="Gp17-like"/>
</dbReference>
<dbReference type="AlphaFoldDB" id="A0A1G7AZ54"/>
<protein>
    <recommendedName>
        <fullName evidence="3">DUF3168 domain-containing protein</fullName>
    </recommendedName>
</protein>
<accession>A0A1G7AZ54</accession>
<dbReference type="RefSeq" id="WP_090110024.1">
    <property type="nucleotide sequence ID" value="NZ_FNAT01000001.1"/>
</dbReference>
<proteinExistence type="predicted"/>
<gene>
    <name evidence="1" type="ORF">SAMN04488567_1143</name>
</gene>
<dbReference type="Proteomes" id="UP000198922">
    <property type="component" value="Unassembled WGS sequence"/>
</dbReference>
<dbReference type="Gene3D" id="3.30.2000.30">
    <property type="match status" value="1"/>
</dbReference>
<evidence type="ECO:0008006" key="3">
    <source>
        <dbReference type="Google" id="ProtNLM"/>
    </source>
</evidence>
<sequence>MSYAQSAALQQAIYAALTAHAPLTDLLGDAIHDALPDGPLPPLYATLGPETARDRSDGTGAGARHDFTVSVVATAAGFHAAKRAAAAICDALAGPIPPLTRGRLVGLSFVRAKAARDAEGAARRIDLVYRARVEDG</sequence>